<organism evidence="2 4">
    <name type="scientific">Halalkalicoccus jeotgali (strain DSM 18796 / CECT 7217 / JCM 14584 / KCTC 4019 / B3)</name>
    <dbReference type="NCBI Taxonomy" id="795797"/>
    <lineage>
        <taxon>Archaea</taxon>
        <taxon>Methanobacteriati</taxon>
        <taxon>Methanobacteriota</taxon>
        <taxon>Stenosarchaea group</taxon>
        <taxon>Halobacteria</taxon>
        <taxon>Halobacteriales</taxon>
        <taxon>Halococcaceae</taxon>
        <taxon>Halalkalicoccus</taxon>
    </lineage>
</organism>
<dbReference type="PATRIC" id="fig|795797.18.peg.1099"/>
<name>D8J9W5_HALJB</name>
<dbReference type="InterPro" id="IPR024459">
    <property type="entry name" value="Acb1-like_N"/>
</dbReference>
<reference evidence="2 4" key="1">
    <citation type="journal article" date="2010" name="J. Bacteriol.">
        <title>Complete genome sequence of Halalkalicoccus jeotgali B3(T), an extremely halophilic archaeon.</title>
        <authorList>
            <person name="Roh S.W."/>
            <person name="Nam Y.D."/>
            <person name="Nam S.H."/>
            <person name="Choi S.H."/>
            <person name="Park H.S."/>
            <person name="Bae J.W."/>
        </authorList>
    </citation>
    <scope>NUCLEOTIDE SEQUENCE [LARGE SCALE GENOMIC DNA]</scope>
    <source>
        <strain evidence="2">B3</strain>
        <strain evidence="4">DSM 18796 / CECT 7217 / JCM 14584 / KCTC 4019 / B3</strain>
    </source>
</reference>
<evidence type="ECO:0000313" key="5">
    <source>
        <dbReference type="Proteomes" id="UP000011645"/>
    </source>
</evidence>
<dbReference type="OrthoDB" id="325606at2157"/>
<sequence>MAQFGIRGALGVGRSHRGRRDYWDVFGYPDPRNQSAEDYELRARVQPEARIITEAPVRATWKRPPIIRDTGRADGDDPTQFEQDVQQLLDGSTEDRDPNAERAGLNTYWSWADRAQRPVQYGLLFTGYRDGRKMSQPVNANNINGPDDIAYCNVFSQSDVTNWAVAGDFDKGEPARDGIERPDKPILYEITFETSKPDGSIDEDKRIVHYSRLQHIIERPDRSEYLGEGCLEPILHALIDFEKVRGSSAEAHYGNVDRKFIGMGSEEGSLGSDREEVIEQFDEQMREMTDGMRTTAYGENLDIKEISGESVDPSPLLDSLYDTLAGVSQQPQRIMKGSERGELASSQDESNWLSRMSERQEQVAAKRFVIPTIDDYIAYGAVAEPEGGPSGYLVNWRSLFELTDLEKAEMTHTLSQALKNIHDTVAMGADEEAAYRAVGLSPPDADGERGSGRFDRDMAYNIDEDDPEVQAAFDAIQSTNEGQTDD</sequence>
<dbReference type="AlphaFoldDB" id="D8J9W5"/>
<dbReference type="KEGG" id="hje:HacjB3_05480"/>
<evidence type="ECO:0000313" key="4">
    <source>
        <dbReference type="Proteomes" id="UP000000390"/>
    </source>
</evidence>
<dbReference type="EMBL" id="AOHV01000010">
    <property type="protein sequence ID" value="ELY40201.1"/>
    <property type="molecule type" value="Genomic_DNA"/>
</dbReference>
<dbReference type="HOGENOM" id="CLU_551676_0_0_2"/>
<dbReference type="Proteomes" id="UP000000390">
    <property type="component" value="Chromosome"/>
</dbReference>
<proteinExistence type="predicted"/>
<feature type="domain" description="Anti-CBASS protein Acb1-like N-terminal" evidence="1">
    <location>
        <begin position="112"/>
        <end position="418"/>
    </location>
</feature>
<dbReference type="Pfam" id="PF06381">
    <property type="entry name" value="Phage_portal_3"/>
    <property type="match status" value="1"/>
</dbReference>
<dbReference type="eggNOG" id="arCOG13684">
    <property type="taxonomic scope" value="Archaea"/>
</dbReference>
<protein>
    <recommendedName>
        <fullName evidence="1">Anti-CBASS protein Acb1-like N-terminal domain-containing protein</fullName>
    </recommendedName>
</protein>
<keyword evidence="5" id="KW-1185">Reference proteome</keyword>
<accession>D8J9W5</accession>
<evidence type="ECO:0000259" key="1">
    <source>
        <dbReference type="Pfam" id="PF06381"/>
    </source>
</evidence>
<evidence type="ECO:0000313" key="2">
    <source>
        <dbReference type="EMBL" id="ADJ14487.1"/>
    </source>
</evidence>
<dbReference type="EMBL" id="CP002062">
    <property type="protein sequence ID" value="ADJ14487.1"/>
    <property type="molecule type" value="Genomic_DNA"/>
</dbReference>
<evidence type="ECO:0000313" key="3">
    <source>
        <dbReference type="EMBL" id="ELY40201.1"/>
    </source>
</evidence>
<reference evidence="3 5" key="2">
    <citation type="journal article" date="2014" name="PLoS Genet.">
        <title>Phylogenetically driven sequencing of extremely halophilic archaea reveals strategies for static and dynamic osmo-response.</title>
        <authorList>
            <person name="Becker E.A."/>
            <person name="Seitzer P.M."/>
            <person name="Tritt A."/>
            <person name="Larsen D."/>
            <person name="Krusor M."/>
            <person name="Yao A.I."/>
            <person name="Wu D."/>
            <person name="Madern D."/>
            <person name="Eisen J.A."/>
            <person name="Darling A.E."/>
            <person name="Facciotti M.T."/>
        </authorList>
    </citation>
    <scope>NUCLEOTIDE SEQUENCE [LARGE SCALE GENOMIC DNA]</scope>
    <source>
        <strain evidence="3">B3</strain>
        <strain evidence="5">DSM 18796 / CECT 7217 / JCM 14584 / KCTC 4019 / B3</strain>
    </source>
</reference>
<dbReference type="Proteomes" id="UP000011645">
    <property type="component" value="Unassembled WGS sequence"/>
</dbReference>
<gene>
    <name evidence="2" type="ordered locus">HacjB3_05480</name>
    <name evidence="3" type="ORF">C497_03855</name>
</gene>
<dbReference type="STRING" id="795797.HacjB3_05480"/>